<dbReference type="NCBIfam" id="TIGR01197">
    <property type="entry name" value="nramp"/>
    <property type="match status" value="1"/>
</dbReference>
<accession>A0A543NN77</accession>
<sequence length="424" mass="43392">MVRTTPPDNTTPPDGKPRSSPTRARTGAALLGPAFVAAIAYVDPGNVATNVAAGAQYGYLLVWVILAANLMAFLVQYLSAKFSLVTGQSLPEALRTRLPRGSRIAYWAQAELVAMATDLAEVLGGAIALNLLFDLPLILGGTITGVVSLGLLAVQNRFGQRPFERAIAGMLLVIAIGFVAGLFVEPPSLAGTLGGTVPRFSGTQSVLLAAGMLGATVMPHAVYLHSSLARDRHGVQGGSRLTRLLRANKYDVGLAMLIAGTVNLAMVLLAASALRGIDTGESLSGAHAAVSGNLGAVVGLLFAVGLLVSGLSSTAVGCYAGAVVMDGLLRRRIPLLARRVITLAPGLLVLAAGLDPTRALVISQVVLSFGIPFALVPLVVLTARRDVMGSHVSRPAVTVLATATAAAVVALNAALIVLTLTDAA</sequence>
<dbReference type="EMBL" id="VFQC01000001">
    <property type="protein sequence ID" value="TQN33247.1"/>
    <property type="molecule type" value="Genomic_DNA"/>
</dbReference>
<dbReference type="NCBIfam" id="NF001923">
    <property type="entry name" value="PRK00701.1"/>
    <property type="match status" value="1"/>
</dbReference>
<keyword evidence="5 7" id="KW-0472">Membrane</keyword>
<feature type="transmembrane region" description="Helical" evidence="7">
    <location>
        <begin position="166"/>
        <end position="184"/>
    </location>
</feature>
<feature type="transmembrane region" description="Helical" evidence="7">
    <location>
        <begin position="294"/>
        <end position="324"/>
    </location>
</feature>
<evidence type="ECO:0000256" key="3">
    <source>
        <dbReference type="ARBA" id="ARBA00022692"/>
    </source>
</evidence>
<dbReference type="PANTHER" id="PTHR11706">
    <property type="entry name" value="SOLUTE CARRIER PROTEIN FAMILY 11 MEMBER"/>
    <property type="match status" value="1"/>
</dbReference>
<keyword evidence="3 7" id="KW-0812">Transmembrane</keyword>
<organism evidence="8 9">
    <name type="scientific">Haloactinospora alba</name>
    <dbReference type="NCBI Taxonomy" id="405555"/>
    <lineage>
        <taxon>Bacteria</taxon>
        <taxon>Bacillati</taxon>
        <taxon>Actinomycetota</taxon>
        <taxon>Actinomycetes</taxon>
        <taxon>Streptosporangiales</taxon>
        <taxon>Nocardiopsidaceae</taxon>
        <taxon>Haloactinospora</taxon>
    </lineage>
</organism>
<dbReference type="PANTHER" id="PTHR11706:SF33">
    <property type="entry name" value="NATURAL RESISTANCE-ASSOCIATED MACROPHAGE PROTEIN 2"/>
    <property type="match status" value="1"/>
</dbReference>
<evidence type="ECO:0000256" key="4">
    <source>
        <dbReference type="ARBA" id="ARBA00022989"/>
    </source>
</evidence>
<evidence type="ECO:0000256" key="2">
    <source>
        <dbReference type="ARBA" id="ARBA00022448"/>
    </source>
</evidence>
<comment type="subcellular location">
    <subcellularLocation>
        <location evidence="1">Membrane</location>
        <topology evidence="1">Multi-pass membrane protein</topology>
    </subcellularLocation>
</comment>
<feature type="region of interest" description="Disordered" evidence="6">
    <location>
        <begin position="1"/>
        <end position="23"/>
    </location>
</feature>
<evidence type="ECO:0000313" key="9">
    <source>
        <dbReference type="Proteomes" id="UP000317422"/>
    </source>
</evidence>
<dbReference type="InterPro" id="IPR001046">
    <property type="entry name" value="NRAMP_fam"/>
</dbReference>
<evidence type="ECO:0000256" key="5">
    <source>
        <dbReference type="ARBA" id="ARBA00023136"/>
    </source>
</evidence>
<feature type="transmembrane region" description="Helical" evidence="7">
    <location>
        <begin position="204"/>
        <end position="224"/>
    </location>
</feature>
<dbReference type="GO" id="GO:0034755">
    <property type="term" value="P:iron ion transmembrane transport"/>
    <property type="evidence" value="ECO:0007669"/>
    <property type="project" value="TreeGrafter"/>
</dbReference>
<feature type="transmembrane region" description="Helical" evidence="7">
    <location>
        <begin position="57"/>
        <end position="78"/>
    </location>
</feature>
<keyword evidence="9" id="KW-1185">Reference proteome</keyword>
<evidence type="ECO:0000313" key="8">
    <source>
        <dbReference type="EMBL" id="TQN33247.1"/>
    </source>
</evidence>
<keyword evidence="4 7" id="KW-1133">Transmembrane helix</keyword>
<dbReference type="GO" id="GO:0015086">
    <property type="term" value="F:cadmium ion transmembrane transporter activity"/>
    <property type="evidence" value="ECO:0007669"/>
    <property type="project" value="TreeGrafter"/>
</dbReference>
<reference evidence="8 9" key="1">
    <citation type="submission" date="2019-06" db="EMBL/GenBank/DDBJ databases">
        <title>Sequencing the genomes of 1000 actinobacteria strains.</title>
        <authorList>
            <person name="Klenk H.-P."/>
        </authorList>
    </citation>
    <scope>NUCLEOTIDE SEQUENCE [LARGE SCALE GENOMIC DNA]</scope>
    <source>
        <strain evidence="8 9">DSM 45015</strain>
    </source>
</reference>
<dbReference type="GO" id="GO:0005384">
    <property type="term" value="F:manganese ion transmembrane transporter activity"/>
    <property type="evidence" value="ECO:0007669"/>
    <property type="project" value="TreeGrafter"/>
</dbReference>
<name>A0A543NN77_9ACTN</name>
<dbReference type="GO" id="GO:0005886">
    <property type="term" value="C:plasma membrane"/>
    <property type="evidence" value="ECO:0007669"/>
    <property type="project" value="TreeGrafter"/>
</dbReference>
<feature type="compositionally biased region" description="Low complexity" evidence="6">
    <location>
        <begin position="1"/>
        <end position="13"/>
    </location>
</feature>
<dbReference type="PRINTS" id="PR00447">
    <property type="entry name" value="NATRESASSCMP"/>
</dbReference>
<keyword evidence="2" id="KW-0813">Transport</keyword>
<proteinExistence type="predicted"/>
<comment type="caution">
    <text evidence="8">The sequence shown here is derived from an EMBL/GenBank/DDBJ whole genome shotgun (WGS) entry which is preliminary data.</text>
</comment>
<feature type="transmembrane region" description="Helical" evidence="7">
    <location>
        <begin position="336"/>
        <end position="354"/>
    </location>
</feature>
<dbReference type="NCBIfam" id="NF037982">
    <property type="entry name" value="Nramp_1"/>
    <property type="match status" value="1"/>
</dbReference>
<evidence type="ECO:0000256" key="7">
    <source>
        <dbReference type="SAM" id="Phobius"/>
    </source>
</evidence>
<feature type="transmembrane region" description="Helical" evidence="7">
    <location>
        <begin position="252"/>
        <end position="274"/>
    </location>
</feature>
<feature type="transmembrane region" description="Helical" evidence="7">
    <location>
        <begin position="395"/>
        <end position="420"/>
    </location>
</feature>
<protein>
    <submittedName>
        <fullName evidence="8">Manganese transport protein</fullName>
    </submittedName>
</protein>
<dbReference type="RefSeq" id="WP_141924640.1">
    <property type="nucleotide sequence ID" value="NZ_VFQC01000001.1"/>
</dbReference>
<evidence type="ECO:0000256" key="1">
    <source>
        <dbReference type="ARBA" id="ARBA00004141"/>
    </source>
</evidence>
<dbReference type="Pfam" id="PF01566">
    <property type="entry name" value="Nramp"/>
    <property type="match status" value="1"/>
</dbReference>
<feature type="transmembrane region" description="Helical" evidence="7">
    <location>
        <begin position="360"/>
        <end position="383"/>
    </location>
</feature>
<dbReference type="AlphaFoldDB" id="A0A543NN77"/>
<dbReference type="OrthoDB" id="9787548at2"/>
<feature type="transmembrane region" description="Helical" evidence="7">
    <location>
        <begin position="135"/>
        <end position="154"/>
    </location>
</feature>
<gene>
    <name evidence="8" type="ORF">FHX37_3252</name>
</gene>
<dbReference type="Proteomes" id="UP000317422">
    <property type="component" value="Unassembled WGS sequence"/>
</dbReference>
<evidence type="ECO:0000256" key="6">
    <source>
        <dbReference type="SAM" id="MobiDB-lite"/>
    </source>
</evidence>